<organism evidence="2 3">
    <name type="scientific">Auraticoccus cholistanensis</name>
    <dbReference type="NCBI Taxonomy" id="2656650"/>
    <lineage>
        <taxon>Bacteria</taxon>
        <taxon>Bacillati</taxon>
        <taxon>Actinomycetota</taxon>
        <taxon>Actinomycetes</taxon>
        <taxon>Propionibacteriales</taxon>
        <taxon>Propionibacteriaceae</taxon>
        <taxon>Auraticoccus</taxon>
    </lineage>
</organism>
<feature type="domain" description="Protein kinase" evidence="1">
    <location>
        <begin position="28"/>
        <end position="284"/>
    </location>
</feature>
<evidence type="ECO:0000313" key="2">
    <source>
        <dbReference type="EMBL" id="MVA75898.1"/>
    </source>
</evidence>
<dbReference type="GO" id="GO:0005524">
    <property type="term" value="F:ATP binding"/>
    <property type="evidence" value="ECO:0007669"/>
    <property type="project" value="InterPro"/>
</dbReference>
<dbReference type="EMBL" id="WPCU01000005">
    <property type="protein sequence ID" value="MVA75898.1"/>
    <property type="molecule type" value="Genomic_DNA"/>
</dbReference>
<dbReference type="RefSeq" id="WP_156609403.1">
    <property type="nucleotide sequence ID" value="NZ_WPCU01000005.1"/>
</dbReference>
<reference evidence="2 3" key="1">
    <citation type="submission" date="2019-12" db="EMBL/GenBank/DDBJ databases">
        <title>Auraticoccus cholistani sp. nov., an actinomycete isolated from soil of Cholistan desert.</title>
        <authorList>
            <person name="Cheema M.T."/>
        </authorList>
    </citation>
    <scope>NUCLEOTIDE SEQUENCE [LARGE SCALE GENOMIC DNA]</scope>
    <source>
        <strain evidence="2 3">F435</strain>
    </source>
</reference>
<evidence type="ECO:0000259" key="1">
    <source>
        <dbReference type="PROSITE" id="PS50011"/>
    </source>
</evidence>
<comment type="caution">
    <text evidence="2">The sequence shown here is derived from an EMBL/GenBank/DDBJ whole genome shotgun (WGS) entry which is preliminary data.</text>
</comment>
<dbReference type="PROSITE" id="PS50011">
    <property type="entry name" value="PROTEIN_KINASE_DOM"/>
    <property type="match status" value="1"/>
</dbReference>
<dbReference type="InterPro" id="IPR000719">
    <property type="entry name" value="Prot_kinase_dom"/>
</dbReference>
<dbReference type="Gene3D" id="1.10.510.10">
    <property type="entry name" value="Transferase(Phosphotransferase) domain 1"/>
    <property type="match status" value="1"/>
</dbReference>
<keyword evidence="2" id="KW-0723">Serine/threonine-protein kinase</keyword>
<keyword evidence="2" id="KW-0808">Transferase</keyword>
<proteinExistence type="predicted"/>
<evidence type="ECO:0000313" key="3">
    <source>
        <dbReference type="Proteomes" id="UP000435304"/>
    </source>
</evidence>
<protein>
    <submittedName>
        <fullName evidence="2">Serine/threonine protein kinase</fullName>
    </submittedName>
</protein>
<dbReference type="AlphaFoldDB" id="A0A6A9UTC7"/>
<dbReference type="GO" id="GO:0004674">
    <property type="term" value="F:protein serine/threonine kinase activity"/>
    <property type="evidence" value="ECO:0007669"/>
    <property type="project" value="UniProtKB-KW"/>
</dbReference>
<dbReference type="Proteomes" id="UP000435304">
    <property type="component" value="Unassembled WGS sequence"/>
</dbReference>
<dbReference type="SUPFAM" id="SSF56112">
    <property type="entry name" value="Protein kinase-like (PK-like)"/>
    <property type="match status" value="1"/>
</dbReference>
<name>A0A6A9UTC7_9ACTN</name>
<accession>A0A6A9UTC7</accession>
<keyword evidence="2" id="KW-0418">Kinase</keyword>
<dbReference type="InterPro" id="IPR011009">
    <property type="entry name" value="Kinase-like_dom_sf"/>
</dbReference>
<keyword evidence="3" id="KW-1185">Reference proteome</keyword>
<gene>
    <name evidence="2" type="ORF">GC722_07665</name>
</gene>
<sequence>MAPALTTTSSVACAWEDFLRQHGDVVAVFDHRTQGSGNVSWTVDTDDGRYFVKTAGPAVPPPGAPTPYLDHAGRVALLRTAVELSASCRHPALARLRNVIESPQGPALVYDWAPGELVRVPSSERGDPRSPYQRFARLPTSTLLGVFDRLIDLHRELGEQGWVAGDLYDGCLLYDFGTDRLTVVDLDTYHRGPSTNTMGRMFGSDTFMAPEEHVLGAVIDQRTTVFTLGRLVWHFGTRLTERRDRFVGPPALAEVVEVACHPDPARRHRDVAALSHAWRHARRR</sequence>